<dbReference type="SUPFAM" id="SSF53927">
    <property type="entry name" value="Cytidine deaminase-like"/>
    <property type="match status" value="1"/>
</dbReference>
<feature type="domain" description="CMP/dCMP-type deaminase" evidence="1">
    <location>
        <begin position="2"/>
        <end position="116"/>
    </location>
</feature>
<reference evidence="2 3" key="1">
    <citation type="journal article" date="2015" name="Nature">
        <title>rRNA introns, odd ribosomes, and small enigmatic genomes across a large radiation of phyla.</title>
        <authorList>
            <person name="Brown C.T."/>
            <person name="Hug L.A."/>
            <person name="Thomas B.C."/>
            <person name="Sharon I."/>
            <person name="Castelle C.J."/>
            <person name="Singh A."/>
            <person name="Wilkins M.J."/>
            <person name="Williams K.H."/>
            <person name="Banfield J.F."/>
        </authorList>
    </citation>
    <scope>NUCLEOTIDE SEQUENCE [LARGE SCALE GENOMIC DNA]</scope>
</reference>
<dbReference type="PROSITE" id="PS51747">
    <property type="entry name" value="CYT_DCMP_DEAMINASES_2"/>
    <property type="match status" value="1"/>
</dbReference>
<dbReference type="GO" id="GO:0003824">
    <property type="term" value="F:catalytic activity"/>
    <property type="evidence" value="ECO:0007669"/>
    <property type="project" value="InterPro"/>
</dbReference>
<evidence type="ECO:0000259" key="1">
    <source>
        <dbReference type="PROSITE" id="PS51747"/>
    </source>
</evidence>
<accession>A0A0G0MPU4</accession>
<dbReference type="Pfam" id="PF00383">
    <property type="entry name" value="dCMP_cyt_deam_1"/>
    <property type="match status" value="1"/>
</dbReference>
<dbReference type="Proteomes" id="UP000034235">
    <property type="component" value="Unassembled WGS sequence"/>
</dbReference>
<dbReference type="InterPro" id="IPR002125">
    <property type="entry name" value="CMP_dCMP_dom"/>
</dbReference>
<dbReference type="Gene3D" id="3.40.140.10">
    <property type="entry name" value="Cytidine Deaminase, domain 2"/>
    <property type="match status" value="1"/>
</dbReference>
<proteinExistence type="predicted"/>
<name>A0A0G0MPU4_9BACT</name>
<protein>
    <submittedName>
        <fullName evidence="2">Guanine deaminase</fullName>
    </submittedName>
</protein>
<comment type="caution">
    <text evidence="2">The sequence shown here is derived from an EMBL/GenBank/DDBJ whole genome shotgun (WGS) entry which is preliminary data.</text>
</comment>
<gene>
    <name evidence="2" type="ORF">US86_C0002G0073</name>
</gene>
<dbReference type="CDD" id="cd01285">
    <property type="entry name" value="nucleoside_deaminase"/>
    <property type="match status" value="1"/>
</dbReference>
<dbReference type="EMBL" id="LBUP01000002">
    <property type="protein sequence ID" value="KKQ66956.1"/>
    <property type="molecule type" value="Genomic_DNA"/>
</dbReference>
<dbReference type="PANTHER" id="PTHR11079:SF162">
    <property type="entry name" value="RIBOFLAVIN BIOSYNTHESIS PROTEIN PYRD, CHLOROPLASTIC"/>
    <property type="match status" value="1"/>
</dbReference>
<dbReference type="InterPro" id="IPR016193">
    <property type="entry name" value="Cytidine_deaminase-like"/>
</dbReference>
<organism evidence="2 3">
    <name type="scientific">Candidatus Daviesbacteria bacterium GW2011_GWA2_38_24</name>
    <dbReference type="NCBI Taxonomy" id="1618422"/>
    <lineage>
        <taxon>Bacteria</taxon>
        <taxon>Candidatus Daviesiibacteriota</taxon>
    </lineage>
</organism>
<dbReference type="PANTHER" id="PTHR11079">
    <property type="entry name" value="CYTOSINE DEAMINASE FAMILY MEMBER"/>
    <property type="match status" value="1"/>
</dbReference>
<sequence length="156" mass="17258">MEDDKKFLLLAIEQAKKSVKEGGFPAGALLVKNSEIISEGISIGNKLHDPTSHAETVSIRNACQKLETSDLKGATLYGSLQPCTMCFSVANWAGISRVVYAARKTEDMVIKGYYEGKTNINVVNDDNKRKIEILFMPDYEQESLLVVKDWEVANGI</sequence>
<dbReference type="AlphaFoldDB" id="A0A0G0MPU4"/>
<evidence type="ECO:0000313" key="2">
    <source>
        <dbReference type="EMBL" id="KKQ66956.1"/>
    </source>
</evidence>
<evidence type="ECO:0000313" key="3">
    <source>
        <dbReference type="Proteomes" id="UP000034235"/>
    </source>
</evidence>